<proteinExistence type="predicted"/>
<accession>A0A843VLW7</accession>
<keyword evidence="2" id="KW-1185">Reference proteome</keyword>
<protein>
    <submittedName>
        <fullName evidence="1">Uncharacterized protein</fullName>
    </submittedName>
</protein>
<dbReference type="Proteomes" id="UP000652761">
    <property type="component" value="Unassembled WGS sequence"/>
</dbReference>
<organism evidence="1 2">
    <name type="scientific">Colocasia esculenta</name>
    <name type="common">Wild taro</name>
    <name type="synonym">Arum esculentum</name>
    <dbReference type="NCBI Taxonomy" id="4460"/>
    <lineage>
        <taxon>Eukaryota</taxon>
        <taxon>Viridiplantae</taxon>
        <taxon>Streptophyta</taxon>
        <taxon>Embryophyta</taxon>
        <taxon>Tracheophyta</taxon>
        <taxon>Spermatophyta</taxon>
        <taxon>Magnoliopsida</taxon>
        <taxon>Liliopsida</taxon>
        <taxon>Araceae</taxon>
        <taxon>Aroideae</taxon>
        <taxon>Colocasieae</taxon>
        <taxon>Colocasia</taxon>
    </lineage>
</organism>
<reference evidence="1" key="1">
    <citation type="submission" date="2017-07" db="EMBL/GenBank/DDBJ databases">
        <title>Taro Niue Genome Assembly and Annotation.</title>
        <authorList>
            <person name="Atibalentja N."/>
            <person name="Keating K."/>
            <person name="Fields C.J."/>
        </authorList>
    </citation>
    <scope>NUCLEOTIDE SEQUENCE</scope>
    <source>
        <strain evidence="1">Niue_2</strain>
        <tissue evidence="1">Leaf</tissue>
    </source>
</reference>
<name>A0A843VLW7_COLES</name>
<comment type="caution">
    <text evidence="1">The sequence shown here is derived from an EMBL/GenBank/DDBJ whole genome shotgun (WGS) entry which is preliminary data.</text>
</comment>
<dbReference type="EMBL" id="NMUH01001982">
    <property type="protein sequence ID" value="MQL96955.1"/>
    <property type="molecule type" value="Genomic_DNA"/>
</dbReference>
<sequence>ELGPESLKVLVMDLWLCSPQEWCWLVSTVSWLHVVEQQLNLSSMATRLRVTCEAHPYPFQLVRGRRSLVKLGIRSTGSNDKDHHSWYQSKLEIVCFHEIIAMAEEYSSSHFSSQQQSEVVGLCGPRDWAQSTHRFSVCERDRAGHRVLENVVEGLRLHARRVARVGRPADVSNEKATASPIAFRPRFRVLSVKTTDRGIAFRTRQPDLSRSSSECAVPRRHVLKATKAHIAFNASTLVEIENHGVHVVCVCVASSVTPTVVTSLVGYPRF</sequence>
<dbReference type="AlphaFoldDB" id="A0A843VLW7"/>
<feature type="non-terminal residue" evidence="1">
    <location>
        <position position="1"/>
    </location>
</feature>
<gene>
    <name evidence="1" type="ORF">Taro_029638</name>
</gene>
<evidence type="ECO:0000313" key="2">
    <source>
        <dbReference type="Proteomes" id="UP000652761"/>
    </source>
</evidence>
<evidence type="ECO:0000313" key="1">
    <source>
        <dbReference type="EMBL" id="MQL96955.1"/>
    </source>
</evidence>